<feature type="region of interest" description="Disordered" evidence="1">
    <location>
        <begin position="208"/>
        <end position="236"/>
    </location>
</feature>
<keyword evidence="3" id="KW-1185">Reference proteome</keyword>
<comment type="caution">
    <text evidence="2">The sequence shown here is derived from an EMBL/GenBank/DDBJ whole genome shotgun (WGS) entry which is preliminary data.</text>
</comment>
<sequence length="272" mass="27837">GRLFAFPIRARVVSASPVRSASSPAAALTSRQAGTHPPLSWACPRSDAARFPLPPRPTSCRSANGTRTRKSFALSPPPHPSLFLLPPHGSPRRQPAMNTIGTFAVALLVAASAPLGVSSPVSVSPVWERGWPGSESSASEAWQAPPADWLPSSASPGARAYDGGGGESEAAIDEYAETAEGGAPGGYGGEREAQRPWYEVEWGCGPGGRGAGRDGGGWRHGGRDAGEDGDAAAPCGDDDDGGDGCFEAARTRPAACAGLERATATVVERVTV</sequence>
<dbReference type="Proteomes" id="UP000673691">
    <property type="component" value="Unassembled WGS sequence"/>
</dbReference>
<protein>
    <submittedName>
        <fullName evidence="2">Uncharacterized protein</fullName>
    </submittedName>
</protein>
<feature type="compositionally biased region" description="Gly residues" evidence="1">
    <location>
        <begin position="208"/>
        <end position="219"/>
    </location>
</feature>
<accession>A0A8H7ZTY0</accession>
<gene>
    <name evidence="2" type="ORF">BJ554DRAFT_333</name>
</gene>
<dbReference type="EMBL" id="JAEFCI010007104">
    <property type="protein sequence ID" value="KAG5459280.1"/>
    <property type="molecule type" value="Genomic_DNA"/>
</dbReference>
<evidence type="ECO:0000313" key="2">
    <source>
        <dbReference type="EMBL" id="KAG5459280.1"/>
    </source>
</evidence>
<proteinExistence type="predicted"/>
<evidence type="ECO:0000256" key="1">
    <source>
        <dbReference type="SAM" id="MobiDB-lite"/>
    </source>
</evidence>
<feature type="region of interest" description="Disordered" evidence="1">
    <location>
        <begin position="130"/>
        <end position="167"/>
    </location>
</feature>
<feature type="non-terminal residue" evidence="2">
    <location>
        <position position="272"/>
    </location>
</feature>
<dbReference type="AlphaFoldDB" id="A0A8H7ZTY0"/>
<name>A0A8H7ZTY0_9FUNG</name>
<feature type="non-terminal residue" evidence="2">
    <location>
        <position position="1"/>
    </location>
</feature>
<feature type="region of interest" description="Disordered" evidence="1">
    <location>
        <begin position="21"/>
        <end position="78"/>
    </location>
</feature>
<organism evidence="2 3">
    <name type="scientific">Olpidium bornovanus</name>
    <dbReference type="NCBI Taxonomy" id="278681"/>
    <lineage>
        <taxon>Eukaryota</taxon>
        <taxon>Fungi</taxon>
        <taxon>Fungi incertae sedis</taxon>
        <taxon>Olpidiomycota</taxon>
        <taxon>Olpidiomycotina</taxon>
        <taxon>Olpidiomycetes</taxon>
        <taxon>Olpidiales</taxon>
        <taxon>Olpidiaceae</taxon>
        <taxon>Olpidium</taxon>
    </lineage>
</organism>
<evidence type="ECO:0000313" key="3">
    <source>
        <dbReference type="Proteomes" id="UP000673691"/>
    </source>
</evidence>
<reference evidence="2 3" key="1">
    <citation type="journal article" name="Sci. Rep.">
        <title>Genome-scale phylogenetic analyses confirm Olpidium as the closest living zoosporic fungus to the non-flagellated, terrestrial fungi.</title>
        <authorList>
            <person name="Chang Y."/>
            <person name="Rochon D."/>
            <person name="Sekimoto S."/>
            <person name="Wang Y."/>
            <person name="Chovatia M."/>
            <person name="Sandor L."/>
            <person name="Salamov A."/>
            <person name="Grigoriev I.V."/>
            <person name="Stajich J.E."/>
            <person name="Spatafora J.W."/>
        </authorList>
    </citation>
    <scope>NUCLEOTIDE SEQUENCE [LARGE SCALE GENOMIC DNA]</scope>
    <source>
        <strain evidence="2">S191</strain>
    </source>
</reference>